<comment type="caution">
    <text evidence="3">The sequence shown here is derived from an EMBL/GenBank/DDBJ whole genome shotgun (WGS) entry which is preliminary data.</text>
</comment>
<feature type="domain" description="Nephrocystin 3-like N-terminal" evidence="2">
    <location>
        <begin position="266"/>
        <end position="433"/>
    </location>
</feature>
<name>A0A8H5T619_FUSHE</name>
<dbReference type="EMBL" id="JAAGWQ010000143">
    <property type="protein sequence ID" value="KAF5663728.1"/>
    <property type="molecule type" value="Genomic_DNA"/>
</dbReference>
<evidence type="ECO:0000313" key="3">
    <source>
        <dbReference type="EMBL" id="KAF5663728.1"/>
    </source>
</evidence>
<dbReference type="InterPro" id="IPR027417">
    <property type="entry name" value="P-loop_NTPase"/>
</dbReference>
<dbReference type="OrthoDB" id="21416at2759"/>
<dbReference type="Pfam" id="PF24883">
    <property type="entry name" value="NPHP3_N"/>
    <property type="match status" value="1"/>
</dbReference>
<evidence type="ECO:0000256" key="1">
    <source>
        <dbReference type="ARBA" id="ARBA00022737"/>
    </source>
</evidence>
<proteinExistence type="predicted"/>
<dbReference type="Gene3D" id="3.40.50.300">
    <property type="entry name" value="P-loop containing nucleotide triphosphate hydrolases"/>
    <property type="match status" value="1"/>
</dbReference>
<organism evidence="3 4">
    <name type="scientific">Fusarium heterosporum</name>
    <dbReference type="NCBI Taxonomy" id="42747"/>
    <lineage>
        <taxon>Eukaryota</taxon>
        <taxon>Fungi</taxon>
        <taxon>Dikarya</taxon>
        <taxon>Ascomycota</taxon>
        <taxon>Pezizomycotina</taxon>
        <taxon>Sordariomycetes</taxon>
        <taxon>Hypocreomycetidae</taxon>
        <taxon>Hypocreales</taxon>
        <taxon>Nectriaceae</taxon>
        <taxon>Fusarium</taxon>
        <taxon>Fusarium heterosporum species complex</taxon>
    </lineage>
</organism>
<keyword evidence="4" id="KW-1185">Reference proteome</keyword>
<dbReference type="PANTHER" id="PTHR10039:SF14">
    <property type="entry name" value="NACHT DOMAIN-CONTAINING PROTEIN"/>
    <property type="match status" value="1"/>
</dbReference>
<protein>
    <submittedName>
        <fullName evidence="3">Early growth response 1-B</fullName>
    </submittedName>
</protein>
<dbReference type="AlphaFoldDB" id="A0A8H5T619"/>
<keyword evidence="1" id="KW-0677">Repeat</keyword>
<evidence type="ECO:0000313" key="4">
    <source>
        <dbReference type="Proteomes" id="UP000567885"/>
    </source>
</evidence>
<dbReference type="PANTHER" id="PTHR10039">
    <property type="entry name" value="AMELOGENIN"/>
    <property type="match status" value="1"/>
</dbReference>
<accession>A0A8H5T619</accession>
<dbReference type="Proteomes" id="UP000567885">
    <property type="component" value="Unassembled WGS sequence"/>
</dbReference>
<reference evidence="3 4" key="1">
    <citation type="submission" date="2020-05" db="EMBL/GenBank/DDBJ databases">
        <title>Identification and distribution of gene clusters putatively required for synthesis of sphingolipid metabolism inhibitors in phylogenetically diverse species of the filamentous fungus Fusarium.</title>
        <authorList>
            <person name="Kim H.-S."/>
            <person name="Busman M."/>
            <person name="Brown D.W."/>
            <person name="Divon H."/>
            <person name="Uhlig S."/>
            <person name="Proctor R.H."/>
        </authorList>
    </citation>
    <scope>NUCLEOTIDE SEQUENCE [LARGE SCALE GENOMIC DNA]</scope>
    <source>
        <strain evidence="3 4">NRRL 20693</strain>
    </source>
</reference>
<dbReference type="InterPro" id="IPR056884">
    <property type="entry name" value="NPHP3-like_N"/>
</dbReference>
<sequence length="846" mass="98904">MDQIDKIAQEFRDSLKSLHQDEFENITMVDMQKEICEKQAMRDKTNNMINMSRLRMFIDGMASFENVLLLLEFPGTERVMSTVWGSVKFMLRITDTTDKALDGVLEEYQRLGAHLTDLTRYTDFFQTFQQDAVKCLVNIFQDVQRFHSLAYKLFSLAPQLWQRLQKPIWEDSARRFKRVSESLNTHREFIKSHSNSSPGILFQSKECTIADLNTGSDDEDIDADFQRYFYSVKSDWTSFEAEEDDPSGKMQRLQNEFRSMAICPNSGHWLFRKYSAIAEWMGEEEPPDSAIWLHGNFGYGKTVLASMIVDELQPKEEGTSRFFPPIGSRTSYFYCEKDDHEHRNHLDILKGILLQMVESEDYILPLCNQERITSGGVNLIDVRVTQKLIKTFIEYCPRQYVIVDGLDECKSIEIDQIARFFKDLVSKYDTSIRSGHLRVMFIGRETSDTRRHIRKDDYISIELKEHDNQDDIREFVRKKLPLFYRSNTTRGFSLSDADKADIERIICHQSNDSFLYAHLAIEYLLQQDTKREILDLLKHGVVPAKLGDLYESLLDSVKKRLEKQSRGDTKWQRTKLLFGWLVCAKRQLTWHEMQAILCFDQVEFNLDLEGNMMRHDIEHYLGSIVHVLDGEYIRLVHSTARTHLVQNKHIKEGEIQCQLATTCLRYLSLPCFSKGYESTERVKHARLGWFAFQDYACSQWLRHVDTVLRDCRDLFVGEPLGTAREFISALVMFVNIHRTDLTEVEHSELDVSNIERFHGRDSYSDIRLLWNHIFTHQKGDFGARNTIGIAQIETALQDNRTEVERLSPSEVVGDEDTVESYYEPEKPMRNDMTGHFNARYLVTRHP</sequence>
<evidence type="ECO:0000259" key="2">
    <source>
        <dbReference type="Pfam" id="PF24883"/>
    </source>
</evidence>
<dbReference type="SUPFAM" id="SSF52540">
    <property type="entry name" value="P-loop containing nucleoside triphosphate hydrolases"/>
    <property type="match status" value="1"/>
</dbReference>
<gene>
    <name evidence="3" type="ORF">FHETE_7433</name>
</gene>